<dbReference type="SUPFAM" id="SSF57196">
    <property type="entry name" value="EGF/Laminin"/>
    <property type="match status" value="1"/>
</dbReference>
<accession>A0A8B6DKV7</accession>
<dbReference type="PROSITE" id="PS50026">
    <property type="entry name" value="EGF_3"/>
    <property type="match status" value="1"/>
</dbReference>
<name>A0A8B6DKV7_MYTGA</name>
<dbReference type="EMBL" id="UYJE01003542">
    <property type="protein sequence ID" value="VDI20133.1"/>
    <property type="molecule type" value="Genomic_DNA"/>
</dbReference>
<evidence type="ECO:0000256" key="3">
    <source>
        <dbReference type="SAM" id="MobiDB-lite"/>
    </source>
</evidence>
<dbReference type="Gene3D" id="2.10.25.10">
    <property type="entry name" value="Laminin"/>
    <property type="match status" value="1"/>
</dbReference>
<dbReference type="AlphaFoldDB" id="A0A8B6DKV7"/>
<proteinExistence type="predicted"/>
<keyword evidence="6" id="KW-1185">Reference proteome</keyword>
<evidence type="ECO:0000256" key="1">
    <source>
        <dbReference type="ARBA" id="ARBA00023157"/>
    </source>
</evidence>
<reference evidence="5" key="1">
    <citation type="submission" date="2018-11" db="EMBL/GenBank/DDBJ databases">
        <authorList>
            <person name="Alioto T."/>
            <person name="Alioto T."/>
        </authorList>
    </citation>
    <scope>NUCLEOTIDE SEQUENCE</scope>
</reference>
<dbReference type="PROSITE" id="PS00010">
    <property type="entry name" value="ASX_HYDROXYL"/>
    <property type="match status" value="1"/>
</dbReference>
<sequence length="89" mass="9403">MQSTDAQATAGPSSTTLKHALGTNNNEPCQSSPCLNGGLCVNKSQTYSCYCQSSPHDSIITTGNRCELQIDLSQTQTPGPTSWLVIKGK</sequence>
<dbReference type="Pfam" id="PF00008">
    <property type="entry name" value="EGF"/>
    <property type="match status" value="1"/>
</dbReference>
<gene>
    <name evidence="5" type="ORF">MGAL_10B084113</name>
</gene>
<feature type="domain" description="EGF-like" evidence="4">
    <location>
        <begin position="25"/>
        <end position="67"/>
    </location>
</feature>
<evidence type="ECO:0000259" key="4">
    <source>
        <dbReference type="PROSITE" id="PS50026"/>
    </source>
</evidence>
<comment type="caution">
    <text evidence="2">Lacks conserved residue(s) required for the propagation of feature annotation.</text>
</comment>
<keyword evidence="1" id="KW-1015">Disulfide bond</keyword>
<comment type="caution">
    <text evidence="5">The sequence shown here is derived from an EMBL/GenBank/DDBJ whole genome shotgun (WGS) entry which is preliminary data.</text>
</comment>
<dbReference type="OrthoDB" id="10028859at2759"/>
<dbReference type="InterPro" id="IPR000742">
    <property type="entry name" value="EGF"/>
</dbReference>
<organism evidence="5 6">
    <name type="scientific">Mytilus galloprovincialis</name>
    <name type="common">Mediterranean mussel</name>
    <dbReference type="NCBI Taxonomy" id="29158"/>
    <lineage>
        <taxon>Eukaryota</taxon>
        <taxon>Metazoa</taxon>
        <taxon>Spiralia</taxon>
        <taxon>Lophotrochozoa</taxon>
        <taxon>Mollusca</taxon>
        <taxon>Bivalvia</taxon>
        <taxon>Autobranchia</taxon>
        <taxon>Pteriomorphia</taxon>
        <taxon>Mytilida</taxon>
        <taxon>Mytiloidea</taxon>
        <taxon>Mytilidae</taxon>
        <taxon>Mytilinae</taxon>
        <taxon>Mytilus</taxon>
    </lineage>
</organism>
<feature type="region of interest" description="Disordered" evidence="3">
    <location>
        <begin position="1"/>
        <end position="22"/>
    </location>
</feature>
<protein>
    <recommendedName>
        <fullName evidence="4">EGF-like domain-containing protein</fullName>
    </recommendedName>
</protein>
<evidence type="ECO:0000256" key="2">
    <source>
        <dbReference type="PROSITE-ProRule" id="PRU00076"/>
    </source>
</evidence>
<dbReference type="Proteomes" id="UP000596742">
    <property type="component" value="Unassembled WGS sequence"/>
</dbReference>
<evidence type="ECO:0000313" key="6">
    <source>
        <dbReference type="Proteomes" id="UP000596742"/>
    </source>
</evidence>
<evidence type="ECO:0000313" key="5">
    <source>
        <dbReference type="EMBL" id="VDI20133.1"/>
    </source>
</evidence>
<dbReference type="InterPro" id="IPR000152">
    <property type="entry name" value="EGF-type_Asp/Asn_hydroxyl_site"/>
</dbReference>
<keyword evidence="2" id="KW-0245">EGF-like domain</keyword>